<dbReference type="AlphaFoldDB" id="A0A1M7ZKI7"/>
<evidence type="ECO:0000313" key="1">
    <source>
        <dbReference type="EMBL" id="SHO65425.1"/>
    </source>
</evidence>
<keyword evidence="2" id="KW-1185">Reference proteome</keyword>
<accession>A0A1M7ZKI7</accession>
<proteinExistence type="predicted"/>
<feature type="non-terminal residue" evidence="1">
    <location>
        <position position="77"/>
    </location>
</feature>
<evidence type="ECO:0000313" key="2">
    <source>
        <dbReference type="Proteomes" id="UP000184609"/>
    </source>
</evidence>
<dbReference type="STRING" id="1073327.SAMN04488108_4086"/>
<protein>
    <submittedName>
        <fullName evidence="1">Uncharacterized protein</fullName>
    </submittedName>
</protein>
<gene>
    <name evidence="1" type="ORF">SAMN04488108_4086</name>
</gene>
<dbReference type="Proteomes" id="UP000184609">
    <property type="component" value="Unassembled WGS sequence"/>
</dbReference>
<organism evidence="1 2">
    <name type="scientific">Algoriphagus zhangzhouensis</name>
    <dbReference type="NCBI Taxonomy" id="1073327"/>
    <lineage>
        <taxon>Bacteria</taxon>
        <taxon>Pseudomonadati</taxon>
        <taxon>Bacteroidota</taxon>
        <taxon>Cytophagia</taxon>
        <taxon>Cytophagales</taxon>
        <taxon>Cyclobacteriaceae</taxon>
        <taxon>Algoriphagus</taxon>
    </lineage>
</organism>
<dbReference type="EMBL" id="FRXN01000011">
    <property type="protein sequence ID" value="SHO65425.1"/>
    <property type="molecule type" value="Genomic_DNA"/>
</dbReference>
<name>A0A1M7ZKI7_9BACT</name>
<sequence>MVLIMKSSQHEQGSTAIIALEEKVLLDTVFGKRDSMWPMKINSNHMKKTLTILSISAALFLGNVGGAEAQKTKVRYA</sequence>
<reference evidence="2" key="1">
    <citation type="submission" date="2016-12" db="EMBL/GenBank/DDBJ databases">
        <authorList>
            <person name="Varghese N."/>
            <person name="Submissions S."/>
        </authorList>
    </citation>
    <scope>NUCLEOTIDE SEQUENCE [LARGE SCALE GENOMIC DNA]</scope>
    <source>
        <strain evidence="2">DSM 25035</strain>
    </source>
</reference>